<evidence type="ECO:0000313" key="2">
    <source>
        <dbReference type="EMBL" id="KAG2570734.1"/>
    </source>
</evidence>
<organism evidence="2 3">
    <name type="scientific">Panicum virgatum</name>
    <name type="common">Blackwell switchgrass</name>
    <dbReference type="NCBI Taxonomy" id="38727"/>
    <lineage>
        <taxon>Eukaryota</taxon>
        <taxon>Viridiplantae</taxon>
        <taxon>Streptophyta</taxon>
        <taxon>Embryophyta</taxon>
        <taxon>Tracheophyta</taxon>
        <taxon>Spermatophyta</taxon>
        <taxon>Magnoliopsida</taxon>
        <taxon>Liliopsida</taxon>
        <taxon>Poales</taxon>
        <taxon>Poaceae</taxon>
        <taxon>PACMAD clade</taxon>
        <taxon>Panicoideae</taxon>
        <taxon>Panicodae</taxon>
        <taxon>Paniceae</taxon>
        <taxon>Panicinae</taxon>
        <taxon>Panicum</taxon>
        <taxon>Panicum sect. Hiantes</taxon>
    </lineage>
</organism>
<name>A0A8T0QKC5_PANVG</name>
<reference evidence="2" key="1">
    <citation type="submission" date="2020-05" db="EMBL/GenBank/DDBJ databases">
        <title>WGS assembly of Panicum virgatum.</title>
        <authorList>
            <person name="Lovell J.T."/>
            <person name="Jenkins J."/>
            <person name="Shu S."/>
            <person name="Juenger T.E."/>
            <person name="Schmutz J."/>
        </authorList>
    </citation>
    <scope>NUCLEOTIDE SEQUENCE</scope>
    <source>
        <strain evidence="2">AP13</strain>
    </source>
</reference>
<evidence type="ECO:0000256" key="1">
    <source>
        <dbReference type="SAM" id="MobiDB-lite"/>
    </source>
</evidence>
<comment type="caution">
    <text evidence="2">The sequence shown here is derived from an EMBL/GenBank/DDBJ whole genome shotgun (WGS) entry which is preliminary data.</text>
</comment>
<dbReference type="EMBL" id="CM029049">
    <property type="protein sequence ID" value="KAG2570734.1"/>
    <property type="molecule type" value="Genomic_DNA"/>
</dbReference>
<feature type="compositionally biased region" description="Polar residues" evidence="1">
    <location>
        <begin position="90"/>
        <end position="101"/>
    </location>
</feature>
<protein>
    <submittedName>
        <fullName evidence="2">Uncharacterized protein</fullName>
    </submittedName>
</protein>
<feature type="region of interest" description="Disordered" evidence="1">
    <location>
        <begin position="159"/>
        <end position="183"/>
    </location>
</feature>
<feature type="region of interest" description="Disordered" evidence="1">
    <location>
        <begin position="49"/>
        <end position="72"/>
    </location>
</feature>
<dbReference type="Proteomes" id="UP000823388">
    <property type="component" value="Chromosome 7K"/>
</dbReference>
<keyword evidence="3" id="KW-1185">Reference proteome</keyword>
<accession>A0A8T0QKC5</accession>
<proteinExistence type="predicted"/>
<dbReference type="AlphaFoldDB" id="A0A8T0QKC5"/>
<feature type="region of interest" description="Disordered" evidence="1">
    <location>
        <begin position="86"/>
        <end position="132"/>
    </location>
</feature>
<feature type="compositionally biased region" description="Polar residues" evidence="1">
    <location>
        <begin position="159"/>
        <end position="168"/>
    </location>
</feature>
<evidence type="ECO:0000313" key="3">
    <source>
        <dbReference type="Proteomes" id="UP000823388"/>
    </source>
</evidence>
<gene>
    <name evidence="2" type="ORF">PVAP13_7KG016409</name>
</gene>
<feature type="compositionally biased region" description="Basic residues" evidence="1">
    <location>
        <begin position="104"/>
        <end position="113"/>
    </location>
</feature>
<sequence length="183" mass="20063">MWPKSDHGFFMYPPLLKATAGIRRHNRFKSSAEGGTSTKGRHKCPICKDYGHHLTPKHKKKAQPVPATTERSLMPVDDPLPARMLLPAIPSTTSSGSQRNNTRGTRKKRKKASKTAIAAKKQKNSTPSTASESIKLATASHYQLVQLMIMCIGSPALNTRSKVPSSPDSPAMGTRSKRKLHIN</sequence>